<reference evidence="1 2" key="1">
    <citation type="submission" date="2024-08" db="EMBL/GenBank/DDBJ databases">
        <title>Insights into the chromosomal genome structure of Flemingia macrophylla.</title>
        <authorList>
            <person name="Ding Y."/>
            <person name="Zhao Y."/>
            <person name="Bi W."/>
            <person name="Wu M."/>
            <person name="Zhao G."/>
            <person name="Gong Y."/>
            <person name="Li W."/>
            <person name="Zhang P."/>
        </authorList>
    </citation>
    <scope>NUCLEOTIDE SEQUENCE [LARGE SCALE GENOMIC DNA]</scope>
    <source>
        <strain evidence="1">DYQJB</strain>
        <tissue evidence="1">Leaf</tissue>
    </source>
</reference>
<protein>
    <submittedName>
        <fullName evidence="1">Uncharacterized protein</fullName>
    </submittedName>
</protein>
<comment type="caution">
    <text evidence="1">The sequence shown here is derived from an EMBL/GenBank/DDBJ whole genome shotgun (WGS) entry which is preliminary data.</text>
</comment>
<accession>A0ABD1N1M4</accession>
<gene>
    <name evidence="1" type="ORF">Fmac_009920</name>
</gene>
<proteinExistence type="predicted"/>
<keyword evidence="2" id="KW-1185">Reference proteome</keyword>
<organism evidence="1 2">
    <name type="scientific">Flemingia macrophylla</name>
    <dbReference type="NCBI Taxonomy" id="520843"/>
    <lineage>
        <taxon>Eukaryota</taxon>
        <taxon>Viridiplantae</taxon>
        <taxon>Streptophyta</taxon>
        <taxon>Embryophyta</taxon>
        <taxon>Tracheophyta</taxon>
        <taxon>Spermatophyta</taxon>
        <taxon>Magnoliopsida</taxon>
        <taxon>eudicotyledons</taxon>
        <taxon>Gunneridae</taxon>
        <taxon>Pentapetalae</taxon>
        <taxon>rosids</taxon>
        <taxon>fabids</taxon>
        <taxon>Fabales</taxon>
        <taxon>Fabaceae</taxon>
        <taxon>Papilionoideae</taxon>
        <taxon>50 kb inversion clade</taxon>
        <taxon>NPAAA clade</taxon>
        <taxon>indigoferoid/millettioid clade</taxon>
        <taxon>Phaseoleae</taxon>
        <taxon>Flemingia</taxon>
    </lineage>
</organism>
<dbReference type="EMBL" id="JBGMDY010000003">
    <property type="protein sequence ID" value="KAL2341980.1"/>
    <property type="molecule type" value="Genomic_DNA"/>
</dbReference>
<sequence length="56" mass="6285">MLGLPNPNLEPYPCLNQHIQLNIPRGSLKLKVLRNGLIQGHSLGREAHVKPCDIFM</sequence>
<evidence type="ECO:0000313" key="1">
    <source>
        <dbReference type="EMBL" id="KAL2341980.1"/>
    </source>
</evidence>
<name>A0ABD1N1M4_9FABA</name>
<dbReference type="Proteomes" id="UP001603857">
    <property type="component" value="Unassembled WGS sequence"/>
</dbReference>
<dbReference type="AlphaFoldDB" id="A0ABD1N1M4"/>
<evidence type="ECO:0000313" key="2">
    <source>
        <dbReference type="Proteomes" id="UP001603857"/>
    </source>
</evidence>